<evidence type="ECO:0000256" key="2">
    <source>
        <dbReference type="ARBA" id="ARBA00010399"/>
    </source>
</evidence>
<keyword evidence="9" id="KW-1133">Transmembrane helix</keyword>
<dbReference type="GO" id="GO:0008081">
    <property type="term" value="F:phosphoric diester hydrolase activity"/>
    <property type="evidence" value="ECO:0007669"/>
    <property type="project" value="TreeGrafter"/>
</dbReference>
<dbReference type="GO" id="GO:0005774">
    <property type="term" value="C:vacuolar membrane"/>
    <property type="evidence" value="ECO:0007669"/>
    <property type="project" value="UniProtKB-SubCell"/>
</dbReference>
<dbReference type="InterPro" id="IPR012358">
    <property type="entry name" value="EndopolyPtase_N1"/>
</dbReference>
<dbReference type="GO" id="GO:0000324">
    <property type="term" value="C:fungal-type vacuole"/>
    <property type="evidence" value="ECO:0007669"/>
    <property type="project" value="TreeGrafter"/>
</dbReference>
<dbReference type="GO" id="GO:0004309">
    <property type="term" value="F:exopolyphosphatase activity"/>
    <property type="evidence" value="ECO:0007669"/>
    <property type="project" value="TreeGrafter"/>
</dbReference>
<evidence type="ECO:0000256" key="12">
    <source>
        <dbReference type="SAM" id="MobiDB-lite"/>
    </source>
</evidence>
<keyword evidence="5" id="KW-0926">Vacuole</keyword>
<feature type="region of interest" description="Disordered" evidence="12">
    <location>
        <begin position="23"/>
        <end position="53"/>
    </location>
</feature>
<evidence type="ECO:0000256" key="3">
    <source>
        <dbReference type="ARBA" id="ARBA00012459"/>
    </source>
</evidence>
<dbReference type="AlphaFoldDB" id="A0A6A7BPR9"/>
<feature type="region of interest" description="Disordered" evidence="12">
    <location>
        <begin position="679"/>
        <end position="731"/>
    </location>
</feature>
<keyword evidence="6" id="KW-0812">Transmembrane</keyword>
<feature type="compositionally biased region" description="Basic residues" evidence="12">
    <location>
        <begin position="717"/>
        <end position="731"/>
    </location>
</feature>
<evidence type="ECO:0000256" key="9">
    <source>
        <dbReference type="ARBA" id="ARBA00022989"/>
    </source>
</evidence>
<name>A0A6A7BPR9_9PLEO</name>
<organism evidence="14 15">
    <name type="scientific">Plenodomus tracheiphilus IPT5</name>
    <dbReference type="NCBI Taxonomy" id="1408161"/>
    <lineage>
        <taxon>Eukaryota</taxon>
        <taxon>Fungi</taxon>
        <taxon>Dikarya</taxon>
        <taxon>Ascomycota</taxon>
        <taxon>Pezizomycotina</taxon>
        <taxon>Dothideomycetes</taxon>
        <taxon>Pleosporomycetidae</taxon>
        <taxon>Pleosporales</taxon>
        <taxon>Pleosporineae</taxon>
        <taxon>Leptosphaeriaceae</taxon>
        <taxon>Plenodomus</taxon>
    </lineage>
</organism>
<keyword evidence="15" id="KW-1185">Reference proteome</keyword>
<sequence length="773" mass="88130">MLRPQNALICGLLLWGSGATAAPPATGAGDGDAGERGESGDGRLRGSGTTRTGRRLTGKFLHITDFHPDPFYKTYSSTTADAACHRQHGPAGVYGAETSACDSPFALVNQTFKWIDDNIKDDIDFIIWTGDSARHDNDEDIPRTQKQVIRQNEFMVSKFVDVFGHKDHHNRPTNDFIIPIVPTFGNNDIMPHNIFLSGPNRWTMKYLDIWRKFIPEVQRHQFQQGGWFSVEVIPGNLAVISLNTIYFFSSNSGVDGCANKREPGYEHMEWLRIQLEYFRERGMKVILMGHVPPARVDSKESWDETCWQKYTLWVRQFRDVIVGSLYGHMNIDHFMLQDFEHINKDAEKGRMASGGSASEFGEEMGLLEDGEVTVASASDYLINLRQAWAQLPAPPAKSSRKSRSKAVDGDVEDEEEASIWEWVVSKLSKGKKDDPDRKSRKRDYLEKIGGKYAERYAISHVAPSVVPNYFPTLRIIEYNISGLEDLQVSTAQPSLSPLEFPPEQLPITDADFDDDEAYSREVETVLKHKKKHRGRKKKGPKKYKFRVPDGPSKSAPPGPAYSPQSLTWTRYIQYFANLTHINNDFVDPLHHHRRPTHTFDTSNNDDSPHTIFGLHMSVHGELEHNKWKEGKHGKHQGKRPKEEPHPNEFVFEVEYDTQKDKGFKDLTVRRWVEYARRIGQGSRKKSSVEEVGVEGEKGGEEDQEEDQDGDVEVETGKKHKKHKHHKGKKHASKEWFTFVKRAFVGTMDPRDIEALFETSTTREEGTQKENIEL</sequence>
<dbReference type="GO" id="GO:0006798">
    <property type="term" value="P:polyphosphate catabolic process"/>
    <property type="evidence" value="ECO:0007669"/>
    <property type="project" value="TreeGrafter"/>
</dbReference>
<dbReference type="InterPro" id="IPR029052">
    <property type="entry name" value="Metallo-depent_PP-like"/>
</dbReference>
<evidence type="ECO:0000256" key="13">
    <source>
        <dbReference type="SAM" id="SignalP"/>
    </source>
</evidence>
<dbReference type="PANTHER" id="PTHR10340:SF55">
    <property type="entry name" value="ENDOPOLYPHOSPHATASE"/>
    <property type="match status" value="1"/>
</dbReference>
<keyword evidence="11" id="KW-0325">Glycoprotein</keyword>
<evidence type="ECO:0000256" key="7">
    <source>
        <dbReference type="ARBA" id="ARBA00022801"/>
    </source>
</evidence>
<dbReference type="PIRSF" id="PIRSF027093">
    <property type="entry name" value="EndopolyPtase_N1"/>
    <property type="match status" value="1"/>
</dbReference>
<keyword evidence="8" id="KW-0735">Signal-anchor</keyword>
<accession>A0A6A7BPR9</accession>
<dbReference type="Proteomes" id="UP000799423">
    <property type="component" value="Unassembled WGS sequence"/>
</dbReference>
<evidence type="ECO:0000256" key="8">
    <source>
        <dbReference type="ARBA" id="ARBA00022968"/>
    </source>
</evidence>
<keyword evidence="10" id="KW-0472">Membrane</keyword>
<evidence type="ECO:0000313" key="15">
    <source>
        <dbReference type="Proteomes" id="UP000799423"/>
    </source>
</evidence>
<evidence type="ECO:0000256" key="4">
    <source>
        <dbReference type="ARBA" id="ARBA00014458"/>
    </source>
</evidence>
<reference evidence="14" key="1">
    <citation type="submission" date="2020-01" db="EMBL/GenBank/DDBJ databases">
        <authorList>
            <consortium name="DOE Joint Genome Institute"/>
            <person name="Haridas S."/>
            <person name="Albert R."/>
            <person name="Binder M."/>
            <person name="Bloem J."/>
            <person name="Labutti K."/>
            <person name="Salamov A."/>
            <person name="Andreopoulos B."/>
            <person name="Baker S.E."/>
            <person name="Barry K."/>
            <person name="Bills G."/>
            <person name="Bluhm B.H."/>
            <person name="Cannon C."/>
            <person name="Castanera R."/>
            <person name="Culley D.E."/>
            <person name="Daum C."/>
            <person name="Ezra D."/>
            <person name="Gonzalez J.B."/>
            <person name="Henrissat B."/>
            <person name="Kuo A."/>
            <person name="Liang C."/>
            <person name="Lipzen A."/>
            <person name="Lutzoni F."/>
            <person name="Magnuson J."/>
            <person name="Mondo S."/>
            <person name="Nolan M."/>
            <person name="Ohm R."/>
            <person name="Pangilinan J."/>
            <person name="Park H.-J."/>
            <person name="Ramirez L."/>
            <person name="Alfaro M."/>
            <person name="Sun H."/>
            <person name="Tritt A."/>
            <person name="Yoshinaga Y."/>
            <person name="Zwiers L.-H."/>
            <person name="Turgeon B.G."/>
            <person name="Goodwin S.B."/>
            <person name="Spatafora J.W."/>
            <person name="Crous P.W."/>
            <person name="Grigoriev I.V."/>
        </authorList>
    </citation>
    <scope>NUCLEOTIDE SEQUENCE</scope>
    <source>
        <strain evidence="14">IPT5</strain>
    </source>
</reference>
<evidence type="ECO:0000256" key="1">
    <source>
        <dbReference type="ARBA" id="ARBA00004576"/>
    </source>
</evidence>
<dbReference type="GO" id="GO:0000298">
    <property type="term" value="F:endopolyphosphatase activity"/>
    <property type="evidence" value="ECO:0007669"/>
    <property type="project" value="UniProtKB-EC"/>
</dbReference>
<dbReference type="FunFam" id="3.60.21.10:FF:000082">
    <property type="entry name" value="Endopolyphosphatase"/>
    <property type="match status" value="1"/>
</dbReference>
<dbReference type="EMBL" id="MU006289">
    <property type="protein sequence ID" value="KAF2856228.1"/>
    <property type="molecule type" value="Genomic_DNA"/>
</dbReference>
<evidence type="ECO:0000256" key="5">
    <source>
        <dbReference type="ARBA" id="ARBA00022554"/>
    </source>
</evidence>
<dbReference type="PANTHER" id="PTHR10340">
    <property type="entry name" value="SPHINGOMYELIN PHOSPHODIESTERASE"/>
    <property type="match status" value="1"/>
</dbReference>
<protein>
    <recommendedName>
        <fullName evidence="4">Endopolyphosphatase</fullName>
        <ecNumber evidence="3">3.6.1.10</ecNumber>
    </recommendedName>
</protein>
<feature type="chain" id="PRO_5025457226" description="Endopolyphosphatase" evidence="13">
    <location>
        <begin position="22"/>
        <end position="773"/>
    </location>
</feature>
<gene>
    <name evidence="14" type="ORF">T440DRAFT_503876</name>
</gene>
<dbReference type="EC" id="3.6.1.10" evidence="3"/>
<comment type="subcellular location">
    <subcellularLocation>
        <location evidence="1">Vacuole membrane</location>
        <topology evidence="1">Single-pass type II membrane protein</topology>
    </subcellularLocation>
</comment>
<comment type="similarity">
    <text evidence="2">Belongs to the endopolyphosphatase PPN1 family.</text>
</comment>
<proteinExistence type="inferred from homology"/>
<feature type="region of interest" description="Disordered" evidence="12">
    <location>
        <begin position="526"/>
        <end position="562"/>
    </location>
</feature>
<feature type="compositionally biased region" description="Acidic residues" evidence="12">
    <location>
        <begin position="701"/>
        <end position="713"/>
    </location>
</feature>
<evidence type="ECO:0000256" key="10">
    <source>
        <dbReference type="ARBA" id="ARBA00023136"/>
    </source>
</evidence>
<keyword evidence="7" id="KW-0378">Hydrolase</keyword>
<feature type="signal peptide" evidence="13">
    <location>
        <begin position="1"/>
        <end position="21"/>
    </location>
</feature>
<dbReference type="SUPFAM" id="SSF56300">
    <property type="entry name" value="Metallo-dependent phosphatases"/>
    <property type="match status" value="1"/>
</dbReference>
<keyword evidence="13" id="KW-0732">Signal</keyword>
<evidence type="ECO:0000313" key="14">
    <source>
        <dbReference type="EMBL" id="KAF2856228.1"/>
    </source>
</evidence>
<evidence type="ECO:0000256" key="11">
    <source>
        <dbReference type="ARBA" id="ARBA00023180"/>
    </source>
</evidence>
<dbReference type="OrthoDB" id="348678at2759"/>
<evidence type="ECO:0000256" key="6">
    <source>
        <dbReference type="ARBA" id="ARBA00022692"/>
    </source>
</evidence>
<feature type="compositionally biased region" description="Basic residues" evidence="12">
    <location>
        <begin position="527"/>
        <end position="545"/>
    </location>
</feature>
<feature type="compositionally biased region" description="Basic and acidic residues" evidence="12">
    <location>
        <begin position="33"/>
        <end position="44"/>
    </location>
</feature>